<dbReference type="Gene3D" id="3.40.50.300">
    <property type="entry name" value="P-loop containing nucleotide triphosphate hydrolases"/>
    <property type="match status" value="1"/>
</dbReference>
<protein>
    <recommendedName>
        <fullName evidence="1">AAA+ ATPase domain-containing protein</fullName>
    </recommendedName>
</protein>
<dbReference type="SMART" id="SM00382">
    <property type="entry name" value="AAA"/>
    <property type="match status" value="1"/>
</dbReference>
<accession>A0A849AEX0</accession>
<dbReference type="InterPro" id="IPR003593">
    <property type="entry name" value="AAA+_ATPase"/>
</dbReference>
<evidence type="ECO:0000313" key="2">
    <source>
        <dbReference type="EMBL" id="NNG38116.1"/>
    </source>
</evidence>
<dbReference type="SUPFAM" id="SSF52540">
    <property type="entry name" value="P-loop containing nucleoside triphosphate hydrolases"/>
    <property type="match status" value="1"/>
</dbReference>
<evidence type="ECO:0000313" key="3">
    <source>
        <dbReference type="Proteomes" id="UP000557772"/>
    </source>
</evidence>
<dbReference type="RefSeq" id="WP_171151585.1">
    <property type="nucleotide sequence ID" value="NZ_JABENB010000001.1"/>
</dbReference>
<dbReference type="Proteomes" id="UP000557772">
    <property type="component" value="Unassembled WGS sequence"/>
</dbReference>
<comment type="caution">
    <text evidence="2">The sequence shown here is derived from an EMBL/GenBank/DDBJ whole genome shotgun (WGS) entry which is preliminary data.</text>
</comment>
<name>A0A849AEX0_9MICO</name>
<proteinExistence type="predicted"/>
<reference evidence="2 3" key="1">
    <citation type="submission" date="2020-05" db="EMBL/GenBank/DDBJ databases">
        <title>Flexivirga sp. ID2601S isolated from air conditioner.</title>
        <authorList>
            <person name="Kim D.H."/>
        </authorList>
    </citation>
    <scope>NUCLEOTIDE SEQUENCE [LARGE SCALE GENOMIC DNA]</scope>
    <source>
        <strain evidence="2 3">ID2601S</strain>
    </source>
</reference>
<feature type="domain" description="AAA+ ATPase" evidence="1">
    <location>
        <begin position="274"/>
        <end position="414"/>
    </location>
</feature>
<gene>
    <name evidence="2" type="ORF">HJ588_02365</name>
</gene>
<evidence type="ECO:0000259" key="1">
    <source>
        <dbReference type="SMART" id="SM00382"/>
    </source>
</evidence>
<dbReference type="EMBL" id="JABENB010000001">
    <property type="protein sequence ID" value="NNG38116.1"/>
    <property type="molecule type" value="Genomic_DNA"/>
</dbReference>
<organism evidence="2 3">
    <name type="scientific">Flexivirga aerilata</name>
    <dbReference type="NCBI Taxonomy" id="1656889"/>
    <lineage>
        <taxon>Bacteria</taxon>
        <taxon>Bacillati</taxon>
        <taxon>Actinomycetota</taxon>
        <taxon>Actinomycetes</taxon>
        <taxon>Micrococcales</taxon>
        <taxon>Dermacoccaceae</taxon>
        <taxon>Flexivirga</taxon>
    </lineage>
</organism>
<keyword evidence="3" id="KW-1185">Reference proteome</keyword>
<sequence length="1104" mass="120660">MNDTTGGVATAAGLHFQYLATVDAILDWLEDTRDFIITTEDPVDDAIDFSVQVDDSSILLAQAKASVDSERHAPLTAGEIVDHGIRLCKSPSESYLLRTNRELSTSAESLIQVLTAGSDVPGEELRDRLRATLTAPTYRKIAAIDEVLLQRLTRLRVTSTAQSLDDFADKVARRILRLRRHEARGGGRASADALLHYCVAAVLRRSAQRTGRGMTRDDVHAMLGLSARTLAHAIGEYDWGVTTGAFPRIRSAVDRPSLIDQMLARLGSASETRRLRTMVLTGPSGAGKSALAAAFCDLVAQRYDSLHWIDASTDTTLRSQFNTLAAEDLSALTDAEAAAVVRASLERDPAARLIVFDNAPSQSSVMEWLPAHGHVDAVATSTNANGWSHWSSLHVGAMTELEALSLVRSRLQPDSSCTYDDARAVALVRRLDGWPLAIELACAHLGRSGRGLAFAEEYLEQLASRVIDNESLVPSDYHSHPTLLQAILVALDLLQEVDHAAHGLWGTMLLQTLSYLPPRAGLLEVAGPVSIATQLETHPRSIPRPESPAAIAILADEALTRLGEASIVERYRIAGESSDRVRTNAVVLEVVRQLDGGHPQELRISYLHVWLEREIRRAYDDEQFSRVSALEPSATTAVEHALSLGFIIPFAIPTLGNLAQFWQLRGEYAHARSMLRKELAMLDAADQYAPALRAKIYAAMAYSMLHLPVTQAEISDAIEGAINHAEYAVQSPQHSGDMATVGAQVLHILQVLERSTEYNDSTRLRRWRRRLEELTPVEDARARVANEINRSMTDPGTDLADVIRLVDKSLESEQSPYWKVNFLFSKAEAHAAMYDFGLASAVFSEAADQSRQISLGLSPGWTSILNAWQAAAFGLLSAFPPDGVRHFFQELSQIVGDEAPTTPEDRASLAVCRAASAAILDPVREASRLLDAVPNHRATTYTAGPVDLTTHLVSASAIVLRIRNQLAPQEICIAKGWRRIQVGDDISYVLRVDSTTCSYIRAAALPPTPATPARWILSEPGIGLIMNGPVATLVWFFTRETGWVRVPGAPSIPATRELRQRLKQDQFPKARVAIHITDLDLDSDLVDIYASSTLLAAPSTPLHL</sequence>
<dbReference type="AlphaFoldDB" id="A0A849AEX0"/>
<dbReference type="InterPro" id="IPR027417">
    <property type="entry name" value="P-loop_NTPase"/>
</dbReference>